<dbReference type="PANTHER" id="PTHR30483">
    <property type="entry name" value="LEUCINE-SPECIFIC-BINDING PROTEIN"/>
    <property type="match status" value="1"/>
</dbReference>
<dbReference type="OrthoDB" id="3440574at2"/>
<comment type="caution">
    <text evidence="1">The sequence shown here is derived from an EMBL/GenBank/DDBJ whole genome shotgun (WGS) entry which is preliminary data.</text>
</comment>
<dbReference type="PANTHER" id="PTHR30483:SF6">
    <property type="entry name" value="PERIPLASMIC BINDING PROTEIN OF ABC TRANSPORTER FOR NATURAL AMINO ACIDS"/>
    <property type="match status" value="1"/>
</dbReference>
<protein>
    <submittedName>
        <fullName evidence="1">Uncharacterized protein</fullName>
    </submittedName>
</protein>
<accession>A0A365H8Q5</accession>
<keyword evidence="2" id="KW-1185">Reference proteome</keyword>
<evidence type="ECO:0000313" key="1">
    <source>
        <dbReference type="EMBL" id="RAY15510.1"/>
    </source>
</evidence>
<reference evidence="1 2" key="1">
    <citation type="submission" date="2018-06" db="EMBL/GenBank/DDBJ databases">
        <title>Actinomadura craniellae sp. nov. isolated from marine sponge Craniella sp.</title>
        <authorList>
            <person name="Li L."/>
            <person name="Xu Q.H."/>
            <person name="Lin H.W."/>
            <person name="Lu Y.H."/>
        </authorList>
    </citation>
    <scope>NUCLEOTIDE SEQUENCE [LARGE SCALE GENOMIC DNA]</scope>
    <source>
        <strain evidence="1 2">LHW63021</strain>
    </source>
</reference>
<organism evidence="1 2">
    <name type="scientific">Actinomadura craniellae</name>
    <dbReference type="NCBI Taxonomy" id="2231787"/>
    <lineage>
        <taxon>Bacteria</taxon>
        <taxon>Bacillati</taxon>
        <taxon>Actinomycetota</taxon>
        <taxon>Actinomycetes</taxon>
        <taxon>Streptosporangiales</taxon>
        <taxon>Thermomonosporaceae</taxon>
        <taxon>Actinomadura</taxon>
    </lineage>
</organism>
<dbReference type="RefSeq" id="WP_111863974.1">
    <property type="nucleotide sequence ID" value="NZ_QLYX01000003.1"/>
</dbReference>
<dbReference type="AlphaFoldDB" id="A0A365H8Q5"/>
<dbReference type="InterPro" id="IPR051010">
    <property type="entry name" value="BCAA_transport"/>
</dbReference>
<dbReference type="InterPro" id="IPR028082">
    <property type="entry name" value="Peripla_BP_I"/>
</dbReference>
<dbReference type="EMBL" id="QLYX01000003">
    <property type="protein sequence ID" value="RAY15510.1"/>
    <property type="molecule type" value="Genomic_DNA"/>
</dbReference>
<name>A0A365H8Q5_9ACTN</name>
<sequence length="919" mass="100396">MGSSGEAQSEARLEALLGVFERMRERPPRRTGDRLRPLLVTIGSARDNRSVTHQLVERCREVTGPCSHVQAGDPLEDVPLLLRHISRELADAKPRFEPALRFPLLSLALWFLELRRMRLRQAAGESADGLASDSARRNWQLAAQLTAASGAKARRALLAGGIRRRRQLVLPAAEPGGQGRLASILTYVEQLLPIGVALVALLSATAASTIDLAAAGLAAGFGLSFLVGEVVRRTRGRVGWWRYRWFRHQSWVGGAGTDLPGFALDVFFRPERNSDEELELLLVNAFLEDLRQAYRRDWRRATWARVRHPVVVIDALPEDHSARTFVRRVERVRRDTERFDPLLLVVGVGSQAQAAELARNVRVPVATDEPADLAGVAAAWDAYQADRRRVAVFGPRRVLQADVSAGDGSGTDPVYRPRRVPLPAHPFVPWLAMSAILVASLAVIVYEGVRFCDPHSVWKAPNGECIGITDGSHVFSEPRLSAVEKYIEQRNDEVIRSGRQYVTVIYLGAMTLDPRSPSGQADLQAGTHGELVGLAIAQEQHNRARVGPSVRVLLANAGSRFRYATRVAEEIRARAAADRSVVAVVGFGQSRRETSAAIEVLTRAALPMIGTTNTYDQTAWRPGQSDYSPYYFRLAPPNRRLAVHAAHWARTGRTGARATSAEVFYDASPDDLYSRNLAEDFRAAFGRNAVRMRPSTAPADVAVRVRQACGEPRPADVFYYAGRSDEFDAFITALSATTCGGGRRVVLGGDEVTKYVSDNGAEIGRNTRIRLFFTPLAAREAFVEKWVADQPAPRFYSEFAPMVDRLVGRAAPANTRPSLTHAALAYDAGRTVIGTVLQLSGEPTAPAVLATLMEPPSGPPEQGASGVLRFRGRANGHDVADKPVLLAAVQPDGRLVVDAVCGRLIDAQPHEQGCPPRQG</sequence>
<dbReference type="SUPFAM" id="SSF53822">
    <property type="entry name" value="Periplasmic binding protein-like I"/>
    <property type="match status" value="1"/>
</dbReference>
<dbReference type="Gene3D" id="3.40.50.2300">
    <property type="match status" value="2"/>
</dbReference>
<dbReference type="Proteomes" id="UP000251891">
    <property type="component" value="Unassembled WGS sequence"/>
</dbReference>
<gene>
    <name evidence="1" type="ORF">DPM19_06810</name>
</gene>
<evidence type="ECO:0000313" key="2">
    <source>
        <dbReference type="Proteomes" id="UP000251891"/>
    </source>
</evidence>
<dbReference type="CDD" id="cd06268">
    <property type="entry name" value="PBP1_ABC_transporter_LIVBP-like"/>
    <property type="match status" value="1"/>
</dbReference>
<proteinExistence type="predicted"/>